<evidence type="ECO:0000313" key="2">
    <source>
        <dbReference type="EMBL" id="MFC2926730.1"/>
    </source>
</evidence>
<dbReference type="RefSeq" id="WP_343164639.1">
    <property type="nucleotide sequence ID" value="NZ_JBHRSV010000020.1"/>
</dbReference>
<comment type="caution">
    <text evidence="2">The sequence shown here is derived from an EMBL/GenBank/DDBJ whole genome shotgun (WGS) entry which is preliminary data.</text>
</comment>
<dbReference type="Gene3D" id="2.120.10.30">
    <property type="entry name" value="TolB, C-terminal domain"/>
    <property type="match status" value="1"/>
</dbReference>
<dbReference type="EMBL" id="JBHRSV010000020">
    <property type="protein sequence ID" value="MFC2926730.1"/>
    <property type="molecule type" value="Genomic_DNA"/>
</dbReference>
<dbReference type="PROSITE" id="PS51257">
    <property type="entry name" value="PROKAR_LIPOPROTEIN"/>
    <property type="match status" value="1"/>
</dbReference>
<dbReference type="Pfam" id="PF02333">
    <property type="entry name" value="Phytase"/>
    <property type="match status" value="1"/>
</dbReference>
<reference evidence="3" key="1">
    <citation type="journal article" date="2019" name="Int. J. Syst. Evol. Microbiol.">
        <title>The Global Catalogue of Microorganisms (GCM) 10K type strain sequencing project: providing services to taxonomists for standard genome sequencing and annotation.</title>
        <authorList>
            <consortium name="The Broad Institute Genomics Platform"/>
            <consortium name="The Broad Institute Genome Sequencing Center for Infectious Disease"/>
            <person name="Wu L."/>
            <person name="Ma J."/>
        </authorList>
    </citation>
    <scope>NUCLEOTIDE SEQUENCE [LARGE SCALE GENOMIC DNA]</scope>
    <source>
        <strain evidence="3">KCTC 52487</strain>
    </source>
</reference>
<protein>
    <submittedName>
        <fullName evidence="2">Phytase</fullName>
    </submittedName>
</protein>
<feature type="domain" description="BPP" evidence="1">
    <location>
        <begin position="20"/>
        <end position="342"/>
    </location>
</feature>
<organism evidence="2 3">
    <name type="scientific">Hyphobacterium vulgare</name>
    <dbReference type="NCBI Taxonomy" id="1736751"/>
    <lineage>
        <taxon>Bacteria</taxon>
        <taxon>Pseudomonadati</taxon>
        <taxon>Pseudomonadota</taxon>
        <taxon>Alphaproteobacteria</taxon>
        <taxon>Maricaulales</taxon>
        <taxon>Maricaulaceae</taxon>
        <taxon>Hyphobacterium</taxon>
    </lineage>
</organism>
<sequence>MKFKLVCSAVLLPILAACETTPPRADVAQIQAFAETERVASTGDAADDPALWIAPDPAESRIVGTDKQAGLYVYDLAGNSVQFVAAGRVNNVDIRQGVALGPQVRDLAVASDRDNIALAVFTIDAESGELAPAANGLIPIEGFVDPYGACLYHAADGRLYAFVTDRDPGTVVQIALGWDEAGVTGEEVRRFTVGSITEGCVADDRTGQLYLAEEMVSVWRYSAEPGGGDARVAVIPVDGVHLTEDAEGLALVERGDTGGWLFISSQGDSSYTVVDLQTFDVAGRFGIGGGAIDEVSGTDGIEVSAAALPGHPRGIMMTQDDEDDEGGQNFKFVDLGAILDALGLE</sequence>
<evidence type="ECO:0000313" key="3">
    <source>
        <dbReference type="Proteomes" id="UP001595379"/>
    </source>
</evidence>
<dbReference type="PROSITE" id="PS51662">
    <property type="entry name" value="BP_PHYTASE"/>
    <property type="match status" value="1"/>
</dbReference>
<gene>
    <name evidence="2" type="ORF">ACFOOR_11485</name>
</gene>
<evidence type="ECO:0000259" key="1">
    <source>
        <dbReference type="PROSITE" id="PS51662"/>
    </source>
</evidence>
<proteinExistence type="predicted"/>
<keyword evidence="3" id="KW-1185">Reference proteome</keyword>
<name>A0ABV6ZZ89_9PROT</name>
<dbReference type="SUPFAM" id="SSF50956">
    <property type="entry name" value="Thermostable phytase (3-phytase)"/>
    <property type="match status" value="1"/>
</dbReference>
<dbReference type="InterPro" id="IPR003431">
    <property type="entry name" value="B-propeller_Phytase"/>
</dbReference>
<dbReference type="InterPro" id="IPR011042">
    <property type="entry name" value="6-blade_b-propeller_TolB-like"/>
</dbReference>
<accession>A0ABV6ZZ89</accession>
<dbReference type="Proteomes" id="UP001595379">
    <property type="component" value="Unassembled WGS sequence"/>
</dbReference>